<keyword evidence="7" id="KW-0408">Iron</keyword>
<comment type="caution">
    <text evidence="11">The sequence shown here is derived from an EMBL/GenBank/DDBJ whole genome shotgun (WGS) entry which is preliminary data.</text>
</comment>
<dbReference type="Pfam" id="PF00175">
    <property type="entry name" value="NAD_binding_1"/>
    <property type="match status" value="1"/>
</dbReference>
<dbReference type="PRINTS" id="PR00371">
    <property type="entry name" value="FPNCR"/>
</dbReference>
<dbReference type="PANTHER" id="PTHR47354">
    <property type="entry name" value="NADH OXIDOREDUCTASE HCR"/>
    <property type="match status" value="1"/>
</dbReference>
<evidence type="ECO:0000256" key="1">
    <source>
        <dbReference type="ARBA" id="ARBA00001974"/>
    </source>
</evidence>
<dbReference type="InterPro" id="IPR017938">
    <property type="entry name" value="Riboflavin_synthase-like_b-brl"/>
</dbReference>
<dbReference type="InterPro" id="IPR008333">
    <property type="entry name" value="Cbr1-like_FAD-bd_dom"/>
</dbReference>
<evidence type="ECO:0000259" key="9">
    <source>
        <dbReference type="PROSITE" id="PS51085"/>
    </source>
</evidence>
<feature type="domain" description="FAD-binding FR-type" evidence="10">
    <location>
        <begin position="48"/>
        <end position="157"/>
    </location>
</feature>
<evidence type="ECO:0000256" key="4">
    <source>
        <dbReference type="ARBA" id="ARBA00022723"/>
    </source>
</evidence>
<evidence type="ECO:0000256" key="3">
    <source>
        <dbReference type="ARBA" id="ARBA00022714"/>
    </source>
</evidence>
<reference evidence="11" key="1">
    <citation type="submission" date="2020-08" db="EMBL/GenBank/DDBJ databases">
        <title>Genome public.</title>
        <authorList>
            <person name="Liu C."/>
            <person name="Sun Q."/>
        </authorList>
    </citation>
    <scope>NUCLEOTIDE SEQUENCE</scope>
    <source>
        <strain evidence="11">NSJ-32</strain>
    </source>
</reference>
<dbReference type="PROSITE" id="PS51085">
    <property type="entry name" value="2FE2S_FER_2"/>
    <property type="match status" value="1"/>
</dbReference>
<dbReference type="GO" id="GO:0046872">
    <property type="term" value="F:metal ion binding"/>
    <property type="evidence" value="ECO:0007669"/>
    <property type="project" value="UniProtKB-KW"/>
</dbReference>
<dbReference type="GO" id="GO:0016491">
    <property type="term" value="F:oxidoreductase activity"/>
    <property type="evidence" value="ECO:0007669"/>
    <property type="project" value="UniProtKB-KW"/>
</dbReference>
<dbReference type="GO" id="GO:0050660">
    <property type="term" value="F:flavin adenine dinucleotide binding"/>
    <property type="evidence" value="ECO:0007669"/>
    <property type="project" value="TreeGrafter"/>
</dbReference>
<evidence type="ECO:0000256" key="5">
    <source>
        <dbReference type="ARBA" id="ARBA00022827"/>
    </source>
</evidence>
<keyword evidence="3" id="KW-0001">2Fe-2S</keyword>
<dbReference type="InterPro" id="IPR036010">
    <property type="entry name" value="2Fe-2S_ferredoxin-like_sf"/>
</dbReference>
<dbReference type="EMBL" id="JACRSQ010000001">
    <property type="protein sequence ID" value="MBC8542097.1"/>
    <property type="molecule type" value="Genomic_DNA"/>
</dbReference>
<evidence type="ECO:0000313" key="11">
    <source>
        <dbReference type="EMBL" id="MBC8542097.1"/>
    </source>
</evidence>
<evidence type="ECO:0000259" key="10">
    <source>
        <dbReference type="PROSITE" id="PS51384"/>
    </source>
</evidence>
<dbReference type="Pfam" id="PF00970">
    <property type="entry name" value="FAD_binding_6"/>
    <property type="match status" value="1"/>
</dbReference>
<evidence type="ECO:0000313" key="12">
    <source>
        <dbReference type="Proteomes" id="UP000657006"/>
    </source>
</evidence>
<dbReference type="InterPro" id="IPR017927">
    <property type="entry name" value="FAD-bd_FR_type"/>
</dbReference>
<organism evidence="11 12">
    <name type="scientific">Bianquea renquensis</name>
    <dbReference type="NCBI Taxonomy" id="2763661"/>
    <lineage>
        <taxon>Bacteria</taxon>
        <taxon>Bacillati</taxon>
        <taxon>Bacillota</taxon>
        <taxon>Clostridia</taxon>
        <taxon>Eubacteriales</taxon>
        <taxon>Bianqueaceae</taxon>
        <taxon>Bianquea</taxon>
    </lineage>
</organism>
<name>A0A926DQS2_9FIRM</name>
<dbReference type="Gene3D" id="3.40.50.80">
    <property type="entry name" value="Nucleotide-binding domain of ferredoxin-NADP reductase (FNR) module"/>
    <property type="match status" value="1"/>
</dbReference>
<evidence type="ECO:0000256" key="6">
    <source>
        <dbReference type="ARBA" id="ARBA00023002"/>
    </source>
</evidence>
<keyword evidence="8" id="KW-0411">Iron-sulfur</keyword>
<dbReference type="InterPro" id="IPR012675">
    <property type="entry name" value="Beta-grasp_dom_sf"/>
</dbReference>
<keyword evidence="12" id="KW-1185">Reference proteome</keyword>
<accession>A0A926DQS2</accession>
<dbReference type="GO" id="GO:0051537">
    <property type="term" value="F:2 iron, 2 sulfur cluster binding"/>
    <property type="evidence" value="ECO:0007669"/>
    <property type="project" value="UniProtKB-KW"/>
</dbReference>
<dbReference type="Pfam" id="PF00111">
    <property type="entry name" value="Fer2"/>
    <property type="match status" value="1"/>
</dbReference>
<gene>
    <name evidence="11" type="ORF">H8730_00850</name>
</gene>
<dbReference type="SUPFAM" id="SSF54292">
    <property type="entry name" value="2Fe-2S ferredoxin-like"/>
    <property type="match status" value="1"/>
</dbReference>
<keyword evidence="2" id="KW-0285">Flavoprotein</keyword>
<dbReference type="CDD" id="cd00207">
    <property type="entry name" value="fer2"/>
    <property type="match status" value="1"/>
</dbReference>
<dbReference type="InterPro" id="IPR001433">
    <property type="entry name" value="OxRdtase_FAD/NAD-bd"/>
</dbReference>
<dbReference type="RefSeq" id="WP_177719710.1">
    <property type="nucleotide sequence ID" value="NZ_JACRSQ010000001.1"/>
</dbReference>
<comment type="cofactor">
    <cofactor evidence="1">
        <name>FAD</name>
        <dbReference type="ChEBI" id="CHEBI:57692"/>
    </cofactor>
</comment>
<dbReference type="PANTHER" id="PTHR47354:SF8">
    <property type="entry name" value="1,2-PHENYLACETYL-COA EPOXIDASE, SUBUNIT E"/>
    <property type="match status" value="1"/>
</dbReference>
<dbReference type="Proteomes" id="UP000657006">
    <property type="component" value="Unassembled WGS sequence"/>
</dbReference>
<dbReference type="InterPro" id="IPR039261">
    <property type="entry name" value="FNR_nucleotide-bd"/>
</dbReference>
<proteinExistence type="predicted"/>
<dbReference type="InterPro" id="IPR001709">
    <property type="entry name" value="Flavoprot_Pyr_Nucl_cyt_Rdtase"/>
</dbReference>
<dbReference type="PROSITE" id="PS51384">
    <property type="entry name" value="FAD_FR"/>
    <property type="match status" value="1"/>
</dbReference>
<sequence length="405" mass="45361">MWEHNLNSLNPGEFANLLKYREDKIAAAAGKGKREERQINKLSKSLHPKRQELRVAEVIEHGENCKSYILVPDAERGTAGCAYFSAGQYLSVFVDIDGNIHSRPYSIVSSPKESLSGKYQITVKAEENGLVSSYIIDHWREGTAVEVSDPMGTFTYEPLRDASHIIGIAGGSGITPFMSLGKAIADGDEDCSLTLFYGSRTCRHILFKAELDKLQARCPRIRVIHVLSDEHVDGYLYGYISAHLIRACVQETPYSVFVCGPRPMVSFMDEEIEKLGLERKYIRHELHGELLHPTEEGDYPQNVPETVKITVLCRGVTTDIFGSSADSILRTLEKSGIRAPSRCRSGECGFCRTRLVSGTVYIPKSMDMRRKADNRYGYIHPCCTYPLSALVVEIAADNEFHERKE</sequence>
<keyword evidence="5" id="KW-0274">FAD</keyword>
<dbReference type="SUPFAM" id="SSF63380">
    <property type="entry name" value="Riboflavin synthase domain-like"/>
    <property type="match status" value="1"/>
</dbReference>
<dbReference type="InterPro" id="IPR001041">
    <property type="entry name" value="2Fe-2S_ferredoxin-type"/>
</dbReference>
<feature type="domain" description="2Fe-2S ferredoxin-type" evidence="9">
    <location>
        <begin position="307"/>
        <end position="398"/>
    </location>
</feature>
<keyword evidence="4" id="KW-0479">Metal-binding</keyword>
<evidence type="ECO:0000256" key="7">
    <source>
        <dbReference type="ARBA" id="ARBA00023004"/>
    </source>
</evidence>
<keyword evidence="6" id="KW-0560">Oxidoreductase</keyword>
<evidence type="ECO:0000256" key="2">
    <source>
        <dbReference type="ARBA" id="ARBA00022630"/>
    </source>
</evidence>
<dbReference type="InterPro" id="IPR050415">
    <property type="entry name" value="MRET"/>
</dbReference>
<evidence type="ECO:0000256" key="8">
    <source>
        <dbReference type="ARBA" id="ARBA00023014"/>
    </source>
</evidence>
<dbReference type="Gene3D" id="3.10.20.30">
    <property type="match status" value="1"/>
</dbReference>
<protein>
    <submittedName>
        <fullName evidence="11">Iron-sulfur cluster-binding domain-containing protein</fullName>
    </submittedName>
</protein>
<dbReference type="PRINTS" id="PR00406">
    <property type="entry name" value="CYTB5RDTASE"/>
</dbReference>
<dbReference type="Gene3D" id="2.40.30.10">
    <property type="entry name" value="Translation factors"/>
    <property type="match status" value="1"/>
</dbReference>
<dbReference type="SUPFAM" id="SSF52343">
    <property type="entry name" value="Ferredoxin reductase-like, C-terminal NADP-linked domain"/>
    <property type="match status" value="1"/>
</dbReference>
<dbReference type="AlphaFoldDB" id="A0A926DQS2"/>